<evidence type="ECO:0007829" key="11">
    <source>
        <dbReference type="PDB" id="3EJ3"/>
    </source>
</evidence>
<gene>
    <name evidence="9" type="primary">caaD2</name>
</gene>
<dbReference type="AlphaFoldDB" id="Q9EV84"/>
<comment type="catalytic activity">
    <reaction evidence="1">
        <text>(2Z,4E)-2-hydroxyhexa-2,4-dienedioate = (3E)-2-oxohex-3-enedioate</text>
        <dbReference type="Rhea" id="RHEA:33431"/>
        <dbReference type="ChEBI" id="CHEBI:28080"/>
        <dbReference type="ChEBI" id="CHEBI:64908"/>
        <dbReference type="EC" id="5.3.2.6"/>
    </reaction>
</comment>
<sequence>MPFIECHIATGLSVARKQQLIRDVIDVTNKSIGSDPKIINVLLVEHAEANMSISGRIHGEAASTERTPAVS</sequence>
<evidence type="ECO:0000256" key="4">
    <source>
        <dbReference type="ARBA" id="ARBA00012667"/>
    </source>
</evidence>
<evidence type="ECO:0000256" key="6">
    <source>
        <dbReference type="ARBA" id="ARBA00023235"/>
    </source>
</evidence>
<reference evidence="9" key="1">
    <citation type="journal article" date="2001" name="J. Bacteriol.">
        <title>trans-3-Chloroacrylic acid dehalogenase from Pseudomonas pavonaceae 170 shares structural and mechanistic similarities with 4-oxalocrotonate tautomerase.</title>
        <authorList>
            <person name="Poelarends G.J."/>
            <person name="Saunier R."/>
            <person name="Janssen D.B."/>
        </authorList>
    </citation>
    <scope>NUCLEOTIDE SEQUENCE</scope>
    <source>
        <strain evidence="9">170</strain>
    </source>
</reference>
<evidence type="ECO:0007829" key="10">
    <source>
        <dbReference type="PDB" id="1S0Y"/>
    </source>
</evidence>
<dbReference type="EC" id="5.3.2.6" evidence="4"/>
<accession>Q9EV84</accession>
<reference evidence="10" key="3">
    <citation type="journal article" date="2004" name="J. Biol. Chem.">
        <title>The X-ray structure of trans-3-chloroacrylic acid dehalogenase reveals a novel hydration mechanism in the tautomerase superfamily.</title>
        <authorList>
            <person name="de Jong R.M."/>
            <person name="Brugman W."/>
            <person name="Poelarends G.J."/>
            <person name="Whitman C.P."/>
            <person name="Dijkstra B.W."/>
        </authorList>
    </citation>
    <scope>X-RAY CRYSTALLOGRAPHY (2.30 ANGSTROMS)</scope>
</reference>
<evidence type="ECO:0000256" key="3">
    <source>
        <dbReference type="ARBA" id="ARBA00011643"/>
    </source>
</evidence>
<keyword evidence="6" id="KW-0413">Isomerase</keyword>
<dbReference type="KEGG" id="ag:CAC11006"/>
<name>Q9EV84_PSEPV</name>
<dbReference type="EMBL" id="AJ290446">
    <property type="protein sequence ID" value="CAC11006.1"/>
    <property type="molecule type" value="Genomic_DNA"/>
</dbReference>
<evidence type="ECO:0000259" key="8">
    <source>
        <dbReference type="Pfam" id="PF01361"/>
    </source>
</evidence>
<comment type="subunit">
    <text evidence="3">Homohexamer.</text>
</comment>
<dbReference type="SMR" id="Q9EV84"/>
<dbReference type="EvolutionaryTrace" id="Q9EV84"/>
<protein>
    <recommendedName>
        <fullName evidence="5">2-hydroxymuconate tautomerase</fullName>
        <ecNumber evidence="4">5.3.2.6</ecNumber>
    </recommendedName>
    <alternativeName>
        <fullName evidence="7">4-oxalocrotonate tautomerase</fullName>
    </alternativeName>
</protein>
<evidence type="ECO:0000256" key="5">
    <source>
        <dbReference type="ARBA" id="ARBA00015750"/>
    </source>
</evidence>
<evidence type="ECO:0000256" key="2">
    <source>
        <dbReference type="ARBA" id="ARBA00003024"/>
    </source>
</evidence>
<evidence type="ECO:0000256" key="1">
    <source>
        <dbReference type="ARBA" id="ARBA00001379"/>
    </source>
</evidence>
<dbReference type="Pfam" id="PF01361">
    <property type="entry name" value="Tautomerase"/>
    <property type="match status" value="1"/>
</dbReference>
<dbReference type="Gene3D" id="3.30.429.10">
    <property type="entry name" value="Macrophage Migration Inhibitory Factor"/>
    <property type="match status" value="1"/>
</dbReference>
<dbReference type="SABIO-RK" id="Q9EV84"/>
<dbReference type="PDBsum" id="3EJ3"/>
<dbReference type="PDB" id="1S0Y">
    <property type="method" value="X-ray"/>
    <property type="resolution" value="2.30 A"/>
    <property type="chains" value="B/D/F/H/J/L=1-71"/>
</dbReference>
<dbReference type="PDB" id="3EJ3">
    <property type="method" value="X-ray"/>
    <property type="resolution" value="1.70 A"/>
    <property type="chains" value="B/D/F/H/J/L=2-71"/>
</dbReference>
<dbReference type="PDB" id="3EJ9">
    <property type="method" value="X-ray"/>
    <property type="resolution" value="1.50 A"/>
    <property type="chains" value="B/D/F=2-71"/>
</dbReference>
<evidence type="ECO:0000313" key="9">
    <source>
        <dbReference type="EMBL" id="CAC11006.1"/>
    </source>
</evidence>
<proteinExistence type="evidence at protein level"/>
<reference evidence="11 12" key="4">
    <citation type="journal article" date="2008" name="Acta Crystallogr. D">
        <title>Structural and mechanistic analysis of trans-3-chloroacrylic acid dehalogenase activity.</title>
        <authorList>
            <person name="Pegan S.D."/>
            <person name="Serrano H."/>
            <person name="Whitman C.P."/>
            <person name="Mesecar A.D."/>
        </authorList>
    </citation>
    <scope>X-RAY CRYSTALLOGRAPHY (1.50 ANGSTROMS) OF 2-71</scope>
</reference>
<dbReference type="InterPro" id="IPR014347">
    <property type="entry name" value="Tautomerase/MIF_sf"/>
</dbReference>
<dbReference type="PDB" id="3EJ7">
    <property type="method" value="X-ray"/>
    <property type="resolution" value="1.90 A"/>
    <property type="chains" value="B/D/F/H/J/L=2-71"/>
</dbReference>
<dbReference type="GO" id="GO:0016853">
    <property type="term" value="F:isomerase activity"/>
    <property type="evidence" value="ECO:0007669"/>
    <property type="project" value="UniProtKB-KW"/>
</dbReference>
<dbReference type="SUPFAM" id="SSF55331">
    <property type="entry name" value="Tautomerase/MIF"/>
    <property type="match status" value="1"/>
</dbReference>
<dbReference type="PDBsum" id="3EJ7"/>
<dbReference type="IntAct" id="Q9EV84">
    <property type="interactions" value="1"/>
</dbReference>
<reference evidence="9" key="2">
    <citation type="journal article" date="2003" name="J. Biol. Chem.">
        <title>Mechanistic characterization of a bacterial malonate semialdehyde decarboxylase: identification of a new activity on the tautomerase superfamily.</title>
        <authorList>
            <person name="Poelarends G.J."/>
            <person name="Johnson W.H. Jr"/>
            <person name="Murzin A.G."/>
            <person name="Whitman C.P."/>
        </authorList>
    </citation>
    <scope>NUCLEOTIDE SEQUENCE</scope>
    <source>
        <strain evidence="9">170</strain>
    </source>
</reference>
<feature type="domain" description="4-oxalocrotonate tautomerase-like" evidence="8">
    <location>
        <begin position="2"/>
        <end position="56"/>
    </location>
</feature>
<comment type="function">
    <text evidence="2">Catalyzes the ketonization of 2-hydroxymuconate stereoselectively to yield 2-oxo-3-hexenedioate.</text>
</comment>
<dbReference type="PDBsum" id="3EJ9"/>
<organism evidence="9">
    <name type="scientific">Pseudomonas pavonaceae</name>
    <dbReference type="NCBI Taxonomy" id="47881"/>
    <lineage>
        <taxon>Bacteria</taxon>
        <taxon>Pseudomonadati</taxon>
        <taxon>Pseudomonadota</taxon>
        <taxon>Gammaproteobacteria</taxon>
        <taxon>Pseudomonadales</taxon>
        <taxon>Pseudomonadaceae</taxon>
        <taxon>Pseudomonas</taxon>
    </lineage>
</organism>
<evidence type="ECO:0000256" key="7">
    <source>
        <dbReference type="ARBA" id="ARBA00029674"/>
    </source>
</evidence>
<evidence type="ECO:0007829" key="12">
    <source>
        <dbReference type="PDB" id="3EJ7"/>
    </source>
</evidence>
<dbReference type="InterPro" id="IPR004370">
    <property type="entry name" value="4-OT-like_dom"/>
</dbReference>
<dbReference type="PDBsum" id="1S0Y"/>
<keyword evidence="10 11" id="KW-0002">3D-structure</keyword>